<evidence type="ECO:0000313" key="3">
    <source>
        <dbReference type="Proteomes" id="UP001642484"/>
    </source>
</evidence>
<reference evidence="2 3" key="1">
    <citation type="submission" date="2024-02" db="EMBL/GenBank/DDBJ databases">
        <authorList>
            <person name="Chen Y."/>
            <person name="Shah S."/>
            <person name="Dougan E. K."/>
            <person name="Thang M."/>
            <person name="Chan C."/>
        </authorList>
    </citation>
    <scope>NUCLEOTIDE SEQUENCE [LARGE SCALE GENOMIC DNA]</scope>
</reference>
<feature type="region of interest" description="Disordered" evidence="1">
    <location>
        <begin position="147"/>
        <end position="183"/>
    </location>
</feature>
<evidence type="ECO:0000313" key="2">
    <source>
        <dbReference type="EMBL" id="CAK9088905.1"/>
    </source>
</evidence>
<accession>A0ABP0QKV3</accession>
<proteinExistence type="predicted"/>
<name>A0ABP0QKV3_9DINO</name>
<dbReference type="Proteomes" id="UP001642484">
    <property type="component" value="Unassembled WGS sequence"/>
</dbReference>
<gene>
    <name evidence="2" type="ORF">CCMP2556_LOCUS42840</name>
</gene>
<dbReference type="EMBL" id="CAXAMN010024694">
    <property type="protein sequence ID" value="CAK9088905.1"/>
    <property type="molecule type" value="Genomic_DNA"/>
</dbReference>
<sequence length="250" mass="27692">MLCVNQCFVPCQALRASLCSTVRAVPIVTCVAMTLLDLPRPRRDLRRAQSSKTRRESTQKPLIHDLPGVVASLSRARSLPPVRGSRREAIASPETSPKNTEPRWQKHASRLQKLLAETDCELVAENTFISVSPNCCSAGARSRSMPAQVDDYCDRPRSGTATPEPWEREDTQEQSSVGPFGQEGQGIPLQAVHCVQFAPSDSPDLIRWLMEHAMSSAARIAALEERVAHLELLNSQLHAAYIHADAWRDH</sequence>
<organism evidence="2 3">
    <name type="scientific">Durusdinium trenchii</name>
    <dbReference type="NCBI Taxonomy" id="1381693"/>
    <lineage>
        <taxon>Eukaryota</taxon>
        <taxon>Sar</taxon>
        <taxon>Alveolata</taxon>
        <taxon>Dinophyceae</taxon>
        <taxon>Suessiales</taxon>
        <taxon>Symbiodiniaceae</taxon>
        <taxon>Durusdinium</taxon>
    </lineage>
</organism>
<keyword evidence="3" id="KW-1185">Reference proteome</keyword>
<protein>
    <submittedName>
        <fullName evidence="2">Uncharacterized protein</fullName>
    </submittedName>
</protein>
<comment type="caution">
    <text evidence="2">The sequence shown here is derived from an EMBL/GenBank/DDBJ whole genome shotgun (WGS) entry which is preliminary data.</text>
</comment>
<evidence type="ECO:0000256" key="1">
    <source>
        <dbReference type="SAM" id="MobiDB-lite"/>
    </source>
</evidence>
<feature type="region of interest" description="Disordered" evidence="1">
    <location>
        <begin position="75"/>
        <end position="107"/>
    </location>
</feature>